<keyword evidence="3 10" id="KW-0716">Sensory transduction</keyword>
<feature type="transmembrane region" description="Helical" evidence="10">
    <location>
        <begin position="175"/>
        <end position="200"/>
    </location>
</feature>
<keyword evidence="2" id="KW-1003">Cell membrane</keyword>
<dbReference type="InterPro" id="IPR004117">
    <property type="entry name" value="7tm6_olfct_rcpt"/>
</dbReference>
<comment type="subcellular location">
    <subcellularLocation>
        <location evidence="1 10">Cell membrane</location>
        <topology evidence="1 10">Multi-pass membrane protein</topology>
    </subcellularLocation>
</comment>
<dbReference type="EMBL" id="CAJPIN010001939">
    <property type="protein sequence ID" value="CAG2054977.1"/>
    <property type="molecule type" value="Genomic_DNA"/>
</dbReference>
<evidence type="ECO:0000256" key="10">
    <source>
        <dbReference type="RuleBase" id="RU351113"/>
    </source>
</evidence>
<evidence type="ECO:0000256" key="1">
    <source>
        <dbReference type="ARBA" id="ARBA00004651"/>
    </source>
</evidence>
<keyword evidence="5 10" id="KW-0552">Olfaction</keyword>
<gene>
    <name evidence="11" type="ORF">TPAB3V08_LOCUS1993</name>
</gene>
<keyword evidence="7 10" id="KW-0472">Membrane</keyword>
<sequence>MQRIGVFDYFENDKPRNVWLTYLFISKVIHFVIWIYTLYLNREDIEKFTFGVFYLMTCMDCLVKLTHVITERTLVYNLVKYFDDELAPTEDQYEIPDHLSTSGAEKWMNKFVVSLMTTGILVSFTYCIEPLFEWDEHSVTLLRNKSSLDIIQGGLPLKNWWPFDTTNPTVYLVTYVFQSIVVISLIMYYMIINAMCYSLIFHITHRFKILQFLLKNIREISTKKVYANYQRLHASSTKTSLLQDDVDKKFAKRDSSGKTISFGHVENLADTVWEVDDVVMPMEEEHRLTETAGMQGSGTKEFTLDLRREIDAQMLRDLKTFIIYHQDLLRFCEGLETLMSPILLADLLDILIVFVVSSFQLSLTGGSQSHILTVENILELGSMIFLVCYFITELDTQVVQVSYSNYAVLRSLNG</sequence>
<comment type="caution">
    <text evidence="10">Lacks conserved residue(s) required for the propagation of feature annotation.</text>
</comment>
<evidence type="ECO:0000256" key="7">
    <source>
        <dbReference type="ARBA" id="ARBA00023136"/>
    </source>
</evidence>
<evidence type="ECO:0000256" key="9">
    <source>
        <dbReference type="ARBA" id="ARBA00023224"/>
    </source>
</evidence>
<evidence type="ECO:0000256" key="2">
    <source>
        <dbReference type="ARBA" id="ARBA00022475"/>
    </source>
</evidence>
<accession>A0ABN7NNL2</accession>
<feature type="transmembrane region" description="Helical" evidence="10">
    <location>
        <begin position="111"/>
        <end position="132"/>
    </location>
</feature>
<keyword evidence="9 10" id="KW-0807">Transducer</keyword>
<name>A0ABN7NNL2_TIMPD</name>
<evidence type="ECO:0000256" key="8">
    <source>
        <dbReference type="ARBA" id="ARBA00023170"/>
    </source>
</evidence>
<keyword evidence="6 10" id="KW-1133">Transmembrane helix</keyword>
<reference evidence="11" key="1">
    <citation type="submission" date="2021-03" db="EMBL/GenBank/DDBJ databases">
        <authorList>
            <person name="Tran Van P."/>
        </authorList>
    </citation>
    <scope>NUCLEOTIDE SEQUENCE</scope>
</reference>
<organism evidence="11 12">
    <name type="scientific">Timema podura</name>
    <name type="common">Walking stick</name>
    <dbReference type="NCBI Taxonomy" id="61482"/>
    <lineage>
        <taxon>Eukaryota</taxon>
        <taxon>Metazoa</taxon>
        <taxon>Ecdysozoa</taxon>
        <taxon>Arthropoda</taxon>
        <taxon>Hexapoda</taxon>
        <taxon>Insecta</taxon>
        <taxon>Pterygota</taxon>
        <taxon>Neoptera</taxon>
        <taxon>Polyneoptera</taxon>
        <taxon>Phasmatodea</taxon>
        <taxon>Timematodea</taxon>
        <taxon>Timematoidea</taxon>
        <taxon>Timematidae</taxon>
        <taxon>Timema</taxon>
    </lineage>
</organism>
<keyword evidence="12" id="KW-1185">Reference proteome</keyword>
<keyword evidence="8 10" id="KW-0675">Receptor</keyword>
<feature type="transmembrane region" description="Helical" evidence="10">
    <location>
        <begin position="20"/>
        <end position="40"/>
    </location>
</feature>
<dbReference type="PANTHER" id="PTHR21137">
    <property type="entry name" value="ODORANT RECEPTOR"/>
    <property type="match status" value="1"/>
</dbReference>
<evidence type="ECO:0000256" key="5">
    <source>
        <dbReference type="ARBA" id="ARBA00022725"/>
    </source>
</evidence>
<keyword evidence="4 10" id="KW-0812">Transmembrane</keyword>
<evidence type="ECO:0000313" key="12">
    <source>
        <dbReference type="Proteomes" id="UP001153148"/>
    </source>
</evidence>
<protein>
    <recommendedName>
        <fullName evidence="10">Odorant receptor</fullName>
    </recommendedName>
</protein>
<dbReference type="PANTHER" id="PTHR21137:SF35">
    <property type="entry name" value="ODORANT RECEPTOR 19A-RELATED"/>
    <property type="match status" value="1"/>
</dbReference>
<evidence type="ECO:0000256" key="6">
    <source>
        <dbReference type="ARBA" id="ARBA00022989"/>
    </source>
</evidence>
<comment type="caution">
    <text evidence="11">The sequence shown here is derived from an EMBL/GenBank/DDBJ whole genome shotgun (WGS) entry which is preliminary data.</text>
</comment>
<evidence type="ECO:0000256" key="4">
    <source>
        <dbReference type="ARBA" id="ARBA00022692"/>
    </source>
</evidence>
<comment type="similarity">
    <text evidence="10">Belongs to the insect chemoreceptor superfamily. Heteromeric odorant receptor channel (TC 1.A.69) family.</text>
</comment>
<dbReference type="Pfam" id="PF02949">
    <property type="entry name" value="7tm_6"/>
    <property type="match status" value="2"/>
</dbReference>
<proteinExistence type="inferred from homology"/>
<dbReference type="Proteomes" id="UP001153148">
    <property type="component" value="Unassembled WGS sequence"/>
</dbReference>
<evidence type="ECO:0000313" key="11">
    <source>
        <dbReference type="EMBL" id="CAG2054977.1"/>
    </source>
</evidence>
<evidence type="ECO:0000256" key="3">
    <source>
        <dbReference type="ARBA" id="ARBA00022606"/>
    </source>
</evidence>